<evidence type="ECO:0000256" key="1">
    <source>
        <dbReference type="SAM" id="Phobius"/>
    </source>
</evidence>
<keyword evidence="1" id="KW-0472">Membrane</keyword>
<protein>
    <submittedName>
        <fullName evidence="2">Uncharacterized protein</fullName>
    </submittedName>
</protein>
<keyword evidence="3" id="KW-1185">Reference proteome</keyword>
<dbReference type="HOGENOM" id="CLU_821432_0_0_1"/>
<evidence type="ECO:0000313" key="2">
    <source>
        <dbReference type="EMBL" id="EMR62252.1"/>
    </source>
</evidence>
<feature type="transmembrane region" description="Helical" evidence="1">
    <location>
        <begin position="238"/>
        <end position="258"/>
    </location>
</feature>
<dbReference type="EMBL" id="KB707465">
    <property type="protein sequence ID" value="EMR62252.1"/>
    <property type="molecule type" value="Genomic_DNA"/>
</dbReference>
<organism evidence="2 3">
    <name type="scientific">Eutypa lata (strain UCR-EL1)</name>
    <name type="common">Grapevine dieback disease fungus</name>
    <name type="synonym">Eutypa armeniacae</name>
    <dbReference type="NCBI Taxonomy" id="1287681"/>
    <lineage>
        <taxon>Eukaryota</taxon>
        <taxon>Fungi</taxon>
        <taxon>Dikarya</taxon>
        <taxon>Ascomycota</taxon>
        <taxon>Pezizomycotina</taxon>
        <taxon>Sordariomycetes</taxon>
        <taxon>Xylariomycetidae</taxon>
        <taxon>Xylariales</taxon>
        <taxon>Diatrypaceae</taxon>
        <taxon>Eutypa</taxon>
    </lineage>
</organism>
<dbReference type="KEGG" id="ela:UCREL1_10808"/>
<keyword evidence="1" id="KW-0812">Transmembrane</keyword>
<sequence>MIPIRISTNQLMNITNFGGQLNLLSETKTGANVVGMYPNHPPPLNEAGCHSLVFFFGAFPPTIPDSNDNFNLSSSESVVTTLACRQLIQEVDTDIELLSVSMTMSPSRPPVPREETVRYVNSGAAMSSNVQEFQVMYPIDSQFFPVTDDPYQSALLRSFDGLDNFYKAILLTTDVREPSELVGEKNIARLANVTSKMYGRYMAQVMSRIMRTSGSEELRPAVLEHTEMRLVQNSKPKLALQILLAVMTVCGIAAWALLPASKLLPHDPCSIAGVGALLAGRNLWADNEVGEDDRLSIPEGAQWMHDAELRRVGLWNGLVAELLTRDGVSYGIQAGRTN</sequence>
<dbReference type="Proteomes" id="UP000012174">
    <property type="component" value="Unassembled WGS sequence"/>
</dbReference>
<dbReference type="STRING" id="1287681.M7SDK5"/>
<gene>
    <name evidence="2" type="ORF">UCREL1_10808</name>
</gene>
<dbReference type="OrthoDB" id="5332281at2759"/>
<evidence type="ECO:0000313" key="3">
    <source>
        <dbReference type="Proteomes" id="UP000012174"/>
    </source>
</evidence>
<dbReference type="eggNOG" id="ENOG502THB8">
    <property type="taxonomic scope" value="Eukaryota"/>
</dbReference>
<reference evidence="3" key="1">
    <citation type="journal article" date="2013" name="Genome Announc.">
        <title>Draft genome sequence of the grapevine dieback fungus Eutypa lata UCR-EL1.</title>
        <authorList>
            <person name="Blanco-Ulate B."/>
            <person name="Rolshausen P.E."/>
            <person name="Cantu D."/>
        </authorList>
    </citation>
    <scope>NUCLEOTIDE SEQUENCE [LARGE SCALE GENOMIC DNA]</scope>
    <source>
        <strain evidence="3">UCR-EL1</strain>
    </source>
</reference>
<name>M7SDK5_EUTLA</name>
<accession>M7SDK5</accession>
<dbReference type="AlphaFoldDB" id="M7SDK5"/>
<keyword evidence="1" id="KW-1133">Transmembrane helix</keyword>
<proteinExistence type="predicted"/>